<keyword evidence="1" id="KW-0808">Transferase</keyword>
<evidence type="ECO:0000259" key="5">
    <source>
        <dbReference type="PROSITE" id="PS50011"/>
    </source>
</evidence>
<dbReference type="Proteomes" id="UP000000600">
    <property type="component" value="Unassembled WGS sequence"/>
</dbReference>
<evidence type="ECO:0000256" key="2">
    <source>
        <dbReference type="ARBA" id="ARBA00022741"/>
    </source>
</evidence>
<dbReference type="PROSITE" id="PS50011">
    <property type="entry name" value="PROTEIN_KINASE_DOM"/>
    <property type="match status" value="1"/>
</dbReference>
<dbReference type="PANTHER" id="PTHR24348">
    <property type="entry name" value="SERINE/THREONINE-PROTEIN KINASE UNC-51-RELATED"/>
    <property type="match status" value="1"/>
</dbReference>
<protein>
    <recommendedName>
        <fullName evidence="5">Protein kinase domain-containing protein</fullName>
    </recommendedName>
</protein>
<dbReference type="PROSITE" id="PS00108">
    <property type="entry name" value="PROTEIN_KINASE_ST"/>
    <property type="match status" value="1"/>
</dbReference>
<dbReference type="InterPro" id="IPR008271">
    <property type="entry name" value="Ser/Thr_kinase_AS"/>
</dbReference>
<dbReference type="SMART" id="SM00220">
    <property type="entry name" value="S_TKc"/>
    <property type="match status" value="1"/>
</dbReference>
<gene>
    <name evidence="6" type="ORF">GSPATT00030146001</name>
</gene>
<reference evidence="6 7" key="1">
    <citation type="journal article" date="2006" name="Nature">
        <title>Global trends of whole-genome duplications revealed by the ciliate Paramecium tetraurelia.</title>
        <authorList>
            <consortium name="Genoscope"/>
            <person name="Aury J.-M."/>
            <person name="Jaillon O."/>
            <person name="Duret L."/>
            <person name="Noel B."/>
            <person name="Jubin C."/>
            <person name="Porcel B.M."/>
            <person name="Segurens B."/>
            <person name="Daubin V."/>
            <person name="Anthouard V."/>
            <person name="Aiach N."/>
            <person name="Arnaiz O."/>
            <person name="Billaut A."/>
            <person name="Beisson J."/>
            <person name="Blanc I."/>
            <person name="Bouhouche K."/>
            <person name="Camara F."/>
            <person name="Duharcourt S."/>
            <person name="Guigo R."/>
            <person name="Gogendeau D."/>
            <person name="Katinka M."/>
            <person name="Keller A.-M."/>
            <person name="Kissmehl R."/>
            <person name="Klotz C."/>
            <person name="Koll F."/>
            <person name="Le Moue A."/>
            <person name="Lepere C."/>
            <person name="Malinsky S."/>
            <person name="Nowacki M."/>
            <person name="Nowak J.K."/>
            <person name="Plattner H."/>
            <person name="Poulain J."/>
            <person name="Ruiz F."/>
            <person name="Serrano V."/>
            <person name="Zagulski M."/>
            <person name="Dessen P."/>
            <person name="Betermier M."/>
            <person name="Weissenbach J."/>
            <person name="Scarpelli C."/>
            <person name="Schachter V."/>
            <person name="Sperling L."/>
            <person name="Meyer E."/>
            <person name="Cohen J."/>
            <person name="Wincker P."/>
        </authorList>
    </citation>
    <scope>NUCLEOTIDE SEQUENCE [LARGE SCALE GENOMIC DNA]</scope>
    <source>
        <strain evidence="6 7">Stock d4-2</strain>
    </source>
</reference>
<sequence>MQQEHFLKIEDWIFDCSVILGSGTYGKVMPCSKEGQQPNERYCAKIIPKQNIYLRDNELEKSMQNERNTFTLLEDVKCENVVKLIKKIENHEYMCLIMEQCDYDLAKEFESLKPNWYTPEQQVDMIQQIIKGACFLKDNNIIHRDIKPQNILVKIMRDRNNKVRKIYKLADFSLSRTLDNMYKKSNLTLVGTYNYYAPEIYNQAQFSSKCDIYSYGLLFHQILFKGQLPFNEKEGQMKHFEKIKNQDFKCQKLDRKHGDLMTYLVERMIVYSEERRINFEELKQHKIMSLNVVIPQTSIHIANFNRNTKTEIQNQESQILQQQQEQIYKILNIYYRKSLLCKHVVDHLKSKFQSPDQYLRTIEVLIGYIGFQQIKYAFSLILFTHAGLEKEIQHQFTTLIFFQQMIMEYLKEAQIAGKYLQMNQTIKQTYHQLEPQIKKEINELLKLNLKLTDSQRLKQEFQILDSKLKVIRELDEKNICCSILFDALNDLMNIQTDPRKNIFDQYDQELINRIGNLQKMFHIENFKIIDEDQIFNPNLF</sequence>
<evidence type="ECO:0000256" key="4">
    <source>
        <dbReference type="ARBA" id="ARBA00022840"/>
    </source>
</evidence>
<evidence type="ECO:0000256" key="3">
    <source>
        <dbReference type="ARBA" id="ARBA00022777"/>
    </source>
</evidence>
<proteinExistence type="predicted"/>
<keyword evidence="2" id="KW-0547">Nucleotide-binding</keyword>
<evidence type="ECO:0000256" key="1">
    <source>
        <dbReference type="ARBA" id="ARBA00022679"/>
    </source>
</evidence>
<dbReference type="HOGENOM" id="CLU_000288_37_6_1"/>
<dbReference type="Gene3D" id="3.30.200.20">
    <property type="entry name" value="Phosphorylase Kinase, domain 1"/>
    <property type="match status" value="1"/>
</dbReference>
<dbReference type="RefSeq" id="XP_001426910.1">
    <property type="nucleotide sequence ID" value="XM_001426873.1"/>
</dbReference>
<dbReference type="OMA" id="PFNEKEG"/>
<dbReference type="Pfam" id="PF00069">
    <property type="entry name" value="Pkinase"/>
    <property type="match status" value="1"/>
</dbReference>
<dbReference type="GO" id="GO:0005524">
    <property type="term" value="F:ATP binding"/>
    <property type="evidence" value="ECO:0007669"/>
    <property type="project" value="UniProtKB-KW"/>
</dbReference>
<organism evidence="6 7">
    <name type="scientific">Paramecium tetraurelia</name>
    <dbReference type="NCBI Taxonomy" id="5888"/>
    <lineage>
        <taxon>Eukaryota</taxon>
        <taxon>Sar</taxon>
        <taxon>Alveolata</taxon>
        <taxon>Ciliophora</taxon>
        <taxon>Intramacronucleata</taxon>
        <taxon>Oligohymenophorea</taxon>
        <taxon>Peniculida</taxon>
        <taxon>Parameciidae</taxon>
        <taxon>Paramecium</taxon>
    </lineage>
</organism>
<dbReference type="InParanoid" id="A0BLU5"/>
<dbReference type="SUPFAM" id="SSF56112">
    <property type="entry name" value="Protein kinase-like (PK-like)"/>
    <property type="match status" value="1"/>
</dbReference>
<keyword evidence="7" id="KW-1185">Reference proteome</keyword>
<dbReference type="GeneID" id="5012694"/>
<dbReference type="EMBL" id="CT868003">
    <property type="protein sequence ID" value="CAK59512.1"/>
    <property type="molecule type" value="Genomic_DNA"/>
</dbReference>
<keyword evidence="4" id="KW-0067">ATP-binding</keyword>
<dbReference type="GO" id="GO:0010506">
    <property type="term" value="P:regulation of autophagy"/>
    <property type="evidence" value="ECO:0007669"/>
    <property type="project" value="InterPro"/>
</dbReference>
<dbReference type="AlphaFoldDB" id="A0BLU5"/>
<feature type="domain" description="Protein kinase" evidence="5">
    <location>
        <begin position="14"/>
        <end position="288"/>
    </location>
</feature>
<dbReference type="PANTHER" id="PTHR24348:SF22">
    <property type="entry name" value="NON-SPECIFIC SERINE_THREONINE PROTEIN KINASE"/>
    <property type="match status" value="1"/>
</dbReference>
<keyword evidence="3" id="KW-0418">Kinase</keyword>
<dbReference type="InterPro" id="IPR045269">
    <property type="entry name" value="Atg1-like"/>
</dbReference>
<name>A0BLU5_PARTE</name>
<evidence type="ECO:0000313" key="7">
    <source>
        <dbReference type="Proteomes" id="UP000000600"/>
    </source>
</evidence>
<dbReference type="InterPro" id="IPR011009">
    <property type="entry name" value="Kinase-like_dom_sf"/>
</dbReference>
<dbReference type="eggNOG" id="KOG0597">
    <property type="taxonomic scope" value="Eukaryota"/>
</dbReference>
<dbReference type="InterPro" id="IPR000719">
    <property type="entry name" value="Prot_kinase_dom"/>
</dbReference>
<evidence type="ECO:0000313" key="6">
    <source>
        <dbReference type="EMBL" id="CAK59512.1"/>
    </source>
</evidence>
<dbReference type="GO" id="GO:0004674">
    <property type="term" value="F:protein serine/threonine kinase activity"/>
    <property type="evidence" value="ECO:0000318"/>
    <property type="project" value="GO_Central"/>
</dbReference>
<accession>A0BLU5</accession>
<dbReference type="OrthoDB" id="5337378at2759"/>
<dbReference type="Gene3D" id="1.10.510.10">
    <property type="entry name" value="Transferase(Phosphotransferase) domain 1"/>
    <property type="match status" value="1"/>
</dbReference>
<dbReference type="GO" id="GO:0005737">
    <property type="term" value="C:cytoplasm"/>
    <property type="evidence" value="ECO:0000318"/>
    <property type="project" value="GO_Central"/>
</dbReference>
<dbReference type="KEGG" id="ptm:GSPATT00030146001"/>